<evidence type="ECO:0000256" key="3">
    <source>
        <dbReference type="ARBA" id="ARBA00022927"/>
    </source>
</evidence>
<keyword evidence="5" id="KW-1185">Reference proteome</keyword>
<dbReference type="InParanoid" id="D8RP08"/>
<reference evidence="4 5" key="1">
    <citation type="journal article" date="2011" name="Science">
        <title>The Selaginella genome identifies genetic changes associated with the evolution of vascular plants.</title>
        <authorList>
            <person name="Banks J.A."/>
            <person name="Nishiyama T."/>
            <person name="Hasebe M."/>
            <person name="Bowman J.L."/>
            <person name="Gribskov M."/>
            <person name="dePamphilis C."/>
            <person name="Albert V.A."/>
            <person name="Aono N."/>
            <person name="Aoyama T."/>
            <person name="Ambrose B.A."/>
            <person name="Ashton N.W."/>
            <person name="Axtell M.J."/>
            <person name="Barker E."/>
            <person name="Barker M.S."/>
            <person name="Bennetzen J.L."/>
            <person name="Bonawitz N.D."/>
            <person name="Chapple C."/>
            <person name="Cheng C."/>
            <person name="Correa L.G."/>
            <person name="Dacre M."/>
            <person name="DeBarry J."/>
            <person name="Dreyer I."/>
            <person name="Elias M."/>
            <person name="Engstrom E.M."/>
            <person name="Estelle M."/>
            <person name="Feng L."/>
            <person name="Finet C."/>
            <person name="Floyd S.K."/>
            <person name="Frommer W.B."/>
            <person name="Fujita T."/>
            <person name="Gramzow L."/>
            <person name="Gutensohn M."/>
            <person name="Harholt J."/>
            <person name="Hattori M."/>
            <person name="Heyl A."/>
            <person name="Hirai T."/>
            <person name="Hiwatashi Y."/>
            <person name="Ishikawa M."/>
            <person name="Iwata M."/>
            <person name="Karol K.G."/>
            <person name="Koehler B."/>
            <person name="Kolukisaoglu U."/>
            <person name="Kubo M."/>
            <person name="Kurata T."/>
            <person name="Lalonde S."/>
            <person name="Li K."/>
            <person name="Li Y."/>
            <person name="Litt A."/>
            <person name="Lyons E."/>
            <person name="Manning G."/>
            <person name="Maruyama T."/>
            <person name="Michael T.P."/>
            <person name="Mikami K."/>
            <person name="Miyazaki S."/>
            <person name="Morinaga S."/>
            <person name="Murata T."/>
            <person name="Mueller-Roeber B."/>
            <person name="Nelson D.R."/>
            <person name="Obara M."/>
            <person name="Oguri Y."/>
            <person name="Olmstead R.G."/>
            <person name="Onodera N."/>
            <person name="Petersen B.L."/>
            <person name="Pils B."/>
            <person name="Prigge M."/>
            <person name="Rensing S.A."/>
            <person name="Riano-Pachon D.M."/>
            <person name="Roberts A.W."/>
            <person name="Sato Y."/>
            <person name="Scheller H.V."/>
            <person name="Schulz B."/>
            <person name="Schulz C."/>
            <person name="Shakirov E.V."/>
            <person name="Shibagaki N."/>
            <person name="Shinohara N."/>
            <person name="Shippen D.E."/>
            <person name="Soerensen I."/>
            <person name="Sotooka R."/>
            <person name="Sugimoto N."/>
            <person name="Sugita M."/>
            <person name="Sumikawa N."/>
            <person name="Tanurdzic M."/>
            <person name="Theissen G."/>
            <person name="Ulvskov P."/>
            <person name="Wakazuki S."/>
            <person name="Weng J.K."/>
            <person name="Willats W.W."/>
            <person name="Wipf D."/>
            <person name="Wolf P.G."/>
            <person name="Yang L."/>
            <person name="Zimmer A.D."/>
            <person name="Zhu Q."/>
            <person name="Mitros T."/>
            <person name="Hellsten U."/>
            <person name="Loque D."/>
            <person name="Otillar R."/>
            <person name="Salamov A."/>
            <person name="Schmutz J."/>
            <person name="Shapiro H."/>
            <person name="Lindquist E."/>
            <person name="Lucas S."/>
            <person name="Rokhsar D."/>
            <person name="Grigoriev I.V."/>
        </authorList>
    </citation>
    <scope>NUCLEOTIDE SEQUENCE [LARGE SCALE GENOMIC DNA]</scope>
</reference>
<dbReference type="Proteomes" id="UP000001514">
    <property type="component" value="Unassembled WGS sequence"/>
</dbReference>
<dbReference type="Pfam" id="PF04603">
    <property type="entry name" value="Mog1"/>
    <property type="match status" value="1"/>
</dbReference>
<organism evidence="5">
    <name type="scientific">Selaginella moellendorffii</name>
    <name type="common">Spikemoss</name>
    <dbReference type="NCBI Taxonomy" id="88036"/>
    <lineage>
        <taxon>Eukaryota</taxon>
        <taxon>Viridiplantae</taxon>
        <taxon>Streptophyta</taxon>
        <taxon>Embryophyta</taxon>
        <taxon>Tracheophyta</taxon>
        <taxon>Lycopodiopsida</taxon>
        <taxon>Selaginellales</taxon>
        <taxon>Selaginellaceae</taxon>
        <taxon>Selaginella</taxon>
    </lineage>
</organism>
<keyword evidence="3" id="KW-0653">Protein transport</keyword>
<evidence type="ECO:0000313" key="5">
    <source>
        <dbReference type="Proteomes" id="UP000001514"/>
    </source>
</evidence>
<protein>
    <recommendedName>
        <fullName evidence="6">Ran guanine nucleotide release factor</fullName>
    </recommendedName>
</protein>
<dbReference type="GO" id="GO:0005085">
    <property type="term" value="F:guanyl-nucleotide exchange factor activity"/>
    <property type="evidence" value="ECO:0000318"/>
    <property type="project" value="GO_Central"/>
</dbReference>
<dbReference type="KEGG" id="smo:SELMODRAFT_97898"/>
<dbReference type="SUPFAM" id="SSF55724">
    <property type="entry name" value="Mog1p/PsbP-like"/>
    <property type="match status" value="1"/>
</dbReference>
<evidence type="ECO:0000256" key="1">
    <source>
        <dbReference type="ARBA" id="ARBA00010307"/>
    </source>
</evidence>
<dbReference type="PANTHER" id="PTHR15837">
    <property type="entry name" value="RAN GUANINE NUCLEOTIDE RELEASE FACTOR"/>
    <property type="match status" value="1"/>
</dbReference>
<dbReference type="OMA" id="ECSSAWM"/>
<proteinExistence type="inferred from homology"/>
<evidence type="ECO:0000256" key="2">
    <source>
        <dbReference type="ARBA" id="ARBA00022448"/>
    </source>
</evidence>
<dbReference type="PANTHER" id="PTHR15837:SF0">
    <property type="entry name" value="RAN GUANINE NUCLEOTIDE RELEASE FACTOR"/>
    <property type="match status" value="1"/>
</dbReference>
<dbReference type="Gene3D" id="3.40.1000.10">
    <property type="entry name" value="Mog1/PsbP, alpha/beta/alpha sandwich"/>
    <property type="match status" value="1"/>
</dbReference>
<sequence>MERIAEQPLFGGAISCSLPTRFQTVSNIREEVFADASRDESVIVELLELKPEIPDEQSASWFLQDLASEQDALMEMESVSQLQPGDVPFLDPSIVKGVAVGKLKVSKSRQSADAANIVRIYMANLRLRSVKTDVLISVYEPLYISALSESAASVGSGFAVPAAVAGCSSALEVFQTILRTLKVHDWALFVN</sequence>
<dbReference type="STRING" id="88036.D8RP08"/>
<accession>D8RP08</accession>
<dbReference type="EMBL" id="GL377585">
    <property type="protein sequence ID" value="EFJ26180.1"/>
    <property type="molecule type" value="Genomic_DNA"/>
</dbReference>
<dbReference type="Gramene" id="EFJ26180">
    <property type="protein sequence ID" value="EFJ26180"/>
    <property type="gene ID" value="SELMODRAFT_97898"/>
</dbReference>
<dbReference type="InterPro" id="IPR007681">
    <property type="entry name" value="Mog1"/>
</dbReference>
<dbReference type="InterPro" id="IPR016123">
    <property type="entry name" value="Mog1/PsbP_a/b/a-sand"/>
</dbReference>
<keyword evidence="2" id="KW-0813">Transport</keyword>
<dbReference type="GO" id="GO:0031267">
    <property type="term" value="F:small GTPase binding"/>
    <property type="evidence" value="ECO:0000318"/>
    <property type="project" value="GO_Central"/>
</dbReference>
<gene>
    <name evidence="4" type="ORF">SELMODRAFT_97898</name>
</gene>
<dbReference type="FunCoup" id="D8RP08">
    <property type="interactions" value="1829"/>
</dbReference>
<evidence type="ECO:0008006" key="6">
    <source>
        <dbReference type="Google" id="ProtNLM"/>
    </source>
</evidence>
<name>D8RP08_SELML</name>
<dbReference type="GO" id="GO:0005634">
    <property type="term" value="C:nucleus"/>
    <property type="evidence" value="ECO:0000318"/>
    <property type="project" value="GO_Central"/>
</dbReference>
<comment type="similarity">
    <text evidence="1">Belongs to the MOG1 family.</text>
</comment>
<dbReference type="HOGENOM" id="CLU_081345_0_0_1"/>
<evidence type="ECO:0000313" key="4">
    <source>
        <dbReference type="EMBL" id="EFJ26180.1"/>
    </source>
</evidence>
<dbReference type="GO" id="GO:0015031">
    <property type="term" value="P:protein transport"/>
    <property type="evidence" value="ECO:0007669"/>
    <property type="project" value="UniProtKB-KW"/>
</dbReference>
<dbReference type="AlphaFoldDB" id="D8RP08"/>
<dbReference type="eggNOG" id="KOG3329">
    <property type="taxonomic scope" value="Eukaryota"/>
</dbReference>